<keyword evidence="3" id="KW-1185">Reference proteome</keyword>
<dbReference type="InterPro" id="IPR036047">
    <property type="entry name" value="F-box-like_dom_sf"/>
</dbReference>
<dbReference type="Gene3D" id="1.20.1280.50">
    <property type="match status" value="1"/>
</dbReference>
<dbReference type="PROSITE" id="PS50181">
    <property type="entry name" value="FBOX"/>
    <property type="match status" value="1"/>
</dbReference>
<evidence type="ECO:0000313" key="2">
    <source>
        <dbReference type="EMBL" id="KAJ4486439.1"/>
    </source>
</evidence>
<dbReference type="SUPFAM" id="SSF52047">
    <property type="entry name" value="RNI-like"/>
    <property type="match status" value="1"/>
</dbReference>
<evidence type="ECO:0000313" key="3">
    <source>
        <dbReference type="Proteomes" id="UP001150217"/>
    </source>
</evidence>
<dbReference type="CDD" id="cd09917">
    <property type="entry name" value="F-box_SF"/>
    <property type="match status" value="1"/>
</dbReference>
<accession>A0ABQ8VBI0</accession>
<gene>
    <name evidence="2" type="ORF">C8R41DRAFT_982126</name>
</gene>
<sequence length="528" mass="60065">MDPLCSYIEMLDIEATPIPESLSSIGLRKQHTLSQLEYFGVNDNPNHETPDLTSSPDWNLSFTHSHLGFTDLHPVFDRQPTEIIIMIFSFLDFSEANLLEINEGPWALARVCRRWRGIVYDCSLFWLHANFDLSYWHFTRNWPSRADLLVSTFLEKSKGLPLKVRIQWPDIEGATNHILDAVEHILKTSHRWKSAVLDLHYAVYYKLSSVINGGFPQLESLMLKCNLPPKISRNSLPLIEVFQVAPKLRQVSIEGMPYATKNVKLPWNQLTHLNAYHEHPNPNYHCLRLSSNLVECHIGAHCDLLQSPRGPYSSVSLPHLKTLFVKGTGALVLPYVSAPNTEVLHVTDTPSAACSEACIEALQYFIQGCSESLKDLALHSDPLDYRLAEILYSVRRLVRLHLHLTLPRGSSLFKDLMKWLSYRRVPESSSTTSLTVDLLGLLPVLKSLSMRIDPSLADSESLDEMDLTVLIKMLESRRTMPRISEAHRDFRELNSFDLEIKSYSHGTGFDGFDALNEIGLKTSVRLIR</sequence>
<dbReference type="InterPro" id="IPR001810">
    <property type="entry name" value="F-box_dom"/>
</dbReference>
<dbReference type="Pfam" id="PF12937">
    <property type="entry name" value="F-box-like"/>
    <property type="match status" value="1"/>
</dbReference>
<dbReference type="Proteomes" id="UP001150217">
    <property type="component" value="Unassembled WGS sequence"/>
</dbReference>
<proteinExistence type="predicted"/>
<dbReference type="SUPFAM" id="SSF81383">
    <property type="entry name" value="F-box domain"/>
    <property type="match status" value="1"/>
</dbReference>
<comment type="caution">
    <text evidence="2">The sequence shown here is derived from an EMBL/GenBank/DDBJ whole genome shotgun (WGS) entry which is preliminary data.</text>
</comment>
<name>A0ABQ8VBI0_9AGAR</name>
<organism evidence="2 3">
    <name type="scientific">Lentinula lateritia</name>
    <dbReference type="NCBI Taxonomy" id="40482"/>
    <lineage>
        <taxon>Eukaryota</taxon>
        <taxon>Fungi</taxon>
        <taxon>Dikarya</taxon>
        <taxon>Basidiomycota</taxon>
        <taxon>Agaricomycotina</taxon>
        <taxon>Agaricomycetes</taxon>
        <taxon>Agaricomycetidae</taxon>
        <taxon>Agaricales</taxon>
        <taxon>Marasmiineae</taxon>
        <taxon>Omphalotaceae</taxon>
        <taxon>Lentinula</taxon>
    </lineage>
</organism>
<protein>
    <recommendedName>
        <fullName evidence="1">F-box domain-containing protein</fullName>
    </recommendedName>
</protein>
<reference evidence="2" key="1">
    <citation type="submission" date="2022-08" db="EMBL/GenBank/DDBJ databases">
        <title>A Global Phylogenomic Analysis of the Shiitake Genus Lentinula.</title>
        <authorList>
            <consortium name="DOE Joint Genome Institute"/>
            <person name="Sierra-Patev S."/>
            <person name="Min B."/>
            <person name="Naranjo-Ortiz M."/>
            <person name="Looney B."/>
            <person name="Konkel Z."/>
            <person name="Slot J.C."/>
            <person name="Sakamoto Y."/>
            <person name="Steenwyk J.L."/>
            <person name="Rokas A."/>
            <person name="Carro J."/>
            <person name="Camarero S."/>
            <person name="Ferreira P."/>
            <person name="Molpeceres G."/>
            <person name="Ruiz-Duenas F.J."/>
            <person name="Serrano A."/>
            <person name="Henrissat B."/>
            <person name="Drula E."/>
            <person name="Hughes K.W."/>
            <person name="Mata J.L."/>
            <person name="Ishikawa N.K."/>
            <person name="Vargas-Isla R."/>
            <person name="Ushijima S."/>
            <person name="Smith C.A."/>
            <person name="Ahrendt S."/>
            <person name="Andreopoulos W."/>
            <person name="He G."/>
            <person name="Labutti K."/>
            <person name="Lipzen A."/>
            <person name="Ng V."/>
            <person name="Riley R."/>
            <person name="Sandor L."/>
            <person name="Barry K."/>
            <person name="Martinez A.T."/>
            <person name="Xiao Y."/>
            <person name="Gibbons J.G."/>
            <person name="Terashima K."/>
            <person name="Grigoriev I.V."/>
            <person name="Hibbett D.S."/>
        </authorList>
    </citation>
    <scope>NUCLEOTIDE SEQUENCE</scope>
    <source>
        <strain evidence="2">RHP3577 ss4</strain>
    </source>
</reference>
<feature type="domain" description="F-box" evidence="1">
    <location>
        <begin position="73"/>
        <end position="129"/>
    </location>
</feature>
<dbReference type="EMBL" id="JANVFT010000050">
    <property type="protein sequence ID" value="KAJ4486439.1"/>
    <property type="molecule type" value="Genomic_DNA"/>
</dbReference>
<evidence type="ECO:0000259" key="1">
    <source>
        <dbReference type="PROSITE" id="PS50181"/>
    </source>
</evidence>